<feature type="domain" description="Fibronectin type-III" evidence="2">
    <location>
        <begin position="301"/>
        <end position="371"/>
    </location>
</feature>
<sequence>MKINKNIICLLRASIFSLVASQLVLAPAYVSAASSPNVIVGNSDSQSTPQTNEENFHLKIEPGKVPNSKILSWKNTKGVTKVELKQGEIVKYSSSTRLTSMTITNIPNGTFDVYLNGKLAGTISLQDNIPLTPDKGRSVELSITDGRVKNSKLIQWKGTNGRSIVILKQGDVEKYRLQTSGTSIRIYNIPCGTYDVYINSEKMGSFTQENSSSSFTNKNQVASNVKISKDGKKSVVVEWKGTNGEVVVELKEKGSKETSYKQISSDQKVTFNGLEKSKAYEVFISGKAATLFALDELADESDNEFGLVVEKRSDTSVKVKWKGASKKKRIEIIDGKTVEKEEKTNEKVITFTGLQPDTKYKIYVDGEYVESFRIDSLKNTSNSSDIKNLEIKKLNEDMSVDIYWDWKATSNKENREVEVSLKSNGKITDRKKTKNREVTFLNLNQAKSILFLLKIKK</sequence>
<keyword evidence="1" id="KW-0732">Signal</keyword>
<accession>A0AAP8U663</accession>
<organism evidence="3 4">
    <name type="scientific">Brevibacillus laterosporus</name>
    <name type="common">Bacillus laterosporus</name>
    <dbReference type="NCBI Taxonomy" id="1465"/>
    <lineage>
        <taxon>Bacteria</taxon>
        <taxon>Bacillati</taxon>
        <taxon>Bacillota</taxon>
        <taxon>Bacilli</taxon>
        <taxon>Bacillales</taxon>
        <taxon>Paenibacillaceae</taxon>
        <taxon>Brevibacillus</taxon>
    </lineage>
</organism>
<gene>
    <name evidence="3" type="ORF">C4A77_05865</name>
</gene>
<name>A0AAP8U663_BRELA</name>
<dbReference type="AlphaFoldDB" id="A0AAP8U663"/>
<dbReference type="Proteomes" id="UP000239759">
    <property type="component" value="Unassembled WGS sequence"/>
</dbReference>
<dbReference type="RefSeq" id="WP_104031112.1">
    <property type="nucleotide sequence ID" value="NZ_PRKQ01000005.1"/>
</dbReference>
<proteinExistence type="predicted"/>
<comment type="caution">
    <text evidence="3">The sequence shown here is derived from an EMBL/GenBank/DDBJ whole genome shotgun (WGS) entry which is preliminary data.</text>
</comment>
<feature type="domain" description="Fibronectin type-III" evidence="2">
    <location>
        <begin position="219"/>
        <end position="292"/>
    </location>
</feature>
<feature type="signal peptide" evidence="1">
    <location>
        <begin position="1"/>
        <end position="32"/>
    </location>
</feature>
<dbReference type="Gene3D" id="2.60.40.10">
    <property type="entry name" value="Immunoglobulins"/>
    <property type="match status" value="1"/>
</dbReference>
<dbReference type="InterPro" id="IPR013783">
    <property type="entry name" value="Ig-like_fold"/>
</dbReference>
<evidence type="ECO:0000259" key="2">
    <source>
        <dbReference type="SMART" id="SM00060"/>
    </source>
</evidence>
<evidence type="ECO:0000256" key="1">
    <source>
        <dbReference type="SAM" id="SignalP"/>
    </source>
</evidence>
<reference evidence="3 4" key="1">
    <citation type="submission" date="2018-02" db="EMBL/GenBank/DDBJ databases">
        <title>Comparative analysis of genomes of three Brevibacillus laterosporus strains producers of potent antimicrobials isolated from silage.</title>
        <authorList>
            <person name="Kojic M."/>
            <person name="Miljkovic M."/>
            <person name="Studholme D."/>
            <person name="Filipic B."/>
        </authorList>
    </citation>
    <scope>NUCLEOTIDE SEQUENCE [LARGE SCALE GENOMIC DNA]</scope>
    <source>
        <strain evidence="3 4">BGSP11</strain>
    </source>
</reference>
<protein>
    <recommendedName>
        <fullName evidence="2">Fibronectin type-III domain-containing protein</fullName>
    </recommendedName>
</protein>
<evidence type="ECO:0000313" key="4">
    <source>
        <dbReference type="Proteomes" id="UP000239759"/>
    </source>
</evidence>
<feature type="chain" id="PRO_5042982778" description="Fibronectin type-III domain-containing protein" evidence="1">
    <location>
        <begin position="33"/>
        <end position="457"/>
    </location>
</feature>
<dbReference type="SMART" id="SM00060">
    <property type="entry name" value="FN3"/>
    <property type="match status" value="2"/>
</dbReference>
<dbReference type="InterPro" id="IPR003961">
    <property type="entry name" value="FN3_dom"/>
</dbReference>
<dbReference type="EMBL" id="PRKQ01000005">
    <property type="protein sequence ID" value="PPB08814.1"/>
    <property type="molecule type" value="Genomic_DNA"/>
</dbReference>
<evidence type="ECO:0000313" key="3">
    <source>
        <dbReference type="EMBL" id="PPB08814.1"/>
    </source>
</evidence>